<dbReference type="Pfam" id="PF26607">
    <property type="entry name" value="DUF8189"/>
    <property type="match status" value="1"/>
</dbReference>
<dbReference type="Proteomes" id="UP001235712">
    <property type="component" value="Unassembled WGS sequence"/>
</dbReference>
<name>A0ABT9PD44_9ACTN</name>
<comment type="caution">
    <text evidence="4">The sequence shown here is derived from an EMBL/GenBank/DDBJ whole genome shotgun (WGS) entry which is preliminary data.</text>
</comment>
<evidence type="ECO:0000256" key="2">
    <source>
        <dbReference type="SAM" id="SignalP"/>
    </source>
</evidence>
<accession>A0ABT9PD44</accession>
<dbReference type="Gene3D" id="2.120.10.70">
    <property type="entry name" value="Fucose-specific lectin"/>
    <property type="match status" value="1"/>
</dbReference>
<feature type="signal peptide" evidence="2">
    <location>
        <begin position="1"/>
        <end position="29"/>
    </location>
</feature>
<sequence length="807" mass="82520">MSRKEHGRKRIWLSAAVAAVLAATGVVVGSETAGADAVSGGGDYISLTTGTRVMDTRDPVVGVPKAGKLQKETPTTIQVTGVGSVPATGVTAVMATVSVLGPTEGMVLRIWPSDGTKSADSVIHSLAANANLSTTSALPVSADGRVTVENSAGEVNVILDVQGYFTTATSSSSGAGGFVPVTQTRMVDTRNGTGTTQATIAAGGNRTITIPTTLVPTTASAVYVNVYVAGATATGTLFLAPGTATTGGNAFNYLSGNTSSGLSAKLSGGKFTVRNSTGAAAVNVVIDVFGYWTGSATTGAGYRLSNSGRLYDTRSGTSPQPLAAGASADVQVGGANGLPVENVAAALLNVHVAATGDVGSTLPVKAWPTGTTEPATAVTNGIASATRSNMAPVKPGTDGKVTIKNVSGAAVNVYVELEGWFADPLPQLDVESNSRTAAFQATGADSSVPGPIELSFTNNAGQLVHAHIPDPEILNAGDTEYTTISDGETFTGTPLMLQQPNRLLSIVGRRTNALSWDKVQTSAATGAWPSSWTALGGSISSTPSGGRVADGRIVQFGVNSTGALWAQTQTAANGSFGPWTKLVNTTLAEAPTVVTDASGGMQLFARTTAGTIVVTPYTPGVAITSWTSLGKPSADALDARATPQVAVFKDRLRVFVTLADGTVMTQLQDLGGAWPKTYQEVPGLKAAGPVAAVVEPVDGTAQVFARSADGYLAWTAEVTKASSTWTSWKVFLNKLATDPTPLRWNDTQMARFGMIARIPNGNTQIVDFSEATKPDLASAKSARKAVEPTPTDDRDGTPTFFDLGQPE</sequence>
<evidence type="ECO:0000259" key="3">
    <source>
        <dbReference type="Pfam" id="PF26607"/>
    </source>
</evidence>
<feature type="domain" description="PLL-like beta propeller" evidence="3">
    <location>
        <begin position="488"/>
        <end position="631"/>
    </location>
</feature>
<protein>
    <recommendedName>
        <fullName evidence="3">PLL-like beta propeller domain-containing protein</fullName>
    </recommendedName>
</protein>
<keyword evidence="5" id="KW-1185">Reference proteome</keyword>
<feature type="compositionally biased region" description="Low complexity" evidence="1">
    <location>
        <begin position="797"/>
        <end position="807"/>
    </location>
</feature>
<evidence type="ECO:0000313" key="5">
    <source>
        <dbReference type="Proteomes" id="UP001235712"/>
    </source>
</evidence>
<proteinExistence type="predicted"/>
<evidence type="ECO:0000256" key="1">
    <source>
        <dbReference type="SAM" id="MobiDB-lite"/>
    </source>
</evidence>
<dbReference type="InterPro" id="IPR058502">
    <property type="entry name" value="PLL-like_beta-prop"/>
</dbReference>
<feature type="region of interest" description="Disordered" evidence="1">
    <location>
        <begin position="771"/>
        <end position="807"/>
    </location>
</feature>
<reference evidence="4 5" key="1">
    <citation type="submission" date="2023-07" db="EMBL/GenBank/DDBJ databases">
        <title>Sequencing the genomes of 1000 actinobacteria strains.</title>
        <authorList>
            <person name="Klenk H.-P."/>
        </authorList>
    </citation>
    <scope>NUCLEOTIDE SEQUENCE [LARGE SCALE GENOMIC DNA]</scope>
    <source>
        <strain evidence="4 5">DSM 44388</strain>
    </source>
</reference>
<keyword evidence="2" id="KW-0732">Signal</keyword>
<feature type="chain" id="PRO_5045173516" description="PLL-like beta propeller domain-containing protein" evidence="2">
    <location>
        <begin position="30"/>
        <end position="807"/>
    </location>
</feature>
<gene>
    <name evidence="4" type="ORF">J2S57_006380</name>
</gene>
<evidence type="ECO:0000313" key="4">
    <source>
        <dbReference type="EMBL" id="MDP9830631.1"/>
    </source>
</evidence>
<dbReference type="EMBL" id="JAUSQZ010000001">
    <property type="protein sequence ID" value="MDP9830631.1"/>
    <property type="molecule type" value="Genomic_DNA"/>
</dbReference>
<organism evidence="4 5">
    <name type="scientific">Kineosporia succinea</name>
    <dbReference type="NCBI Taxonomy" id="84632"/>
    <lineage>
        <taxon>Bacteria</taxon>
        <taxon>Bacillati</taxon>
        <taxon>Actinomycetota</taxon>
        <taxon>Actinomycetes</taxon>
        <taxon>Kineosporiales</taxon>
        <taxon>Kineosporiaceae</taxon>
        <taxon>Kineosporia</taxon>
    </lineage>
</organism>
<dbReference type="SUPFAM" id="SSF89372">
    <property type="entry name" value="Fucose-specific lectin"/>
    <property type="match status" value="1"/>
</dbReference>